<evidence type="ECO:0000256" key="1">
    <source>
        <dbReference type="ARBA" id="ARBA00007812"/>
    </source>
</evidence>
<dbReference type="RefSeq" id="WP_200197144.1">
    <property type="nucleotide sequence ID" value="NZ_JAENHM010000064.1"/>
</dbReference>
<comment type="caution">
    <text evidence="5">The sequence shown here is derived from an EMBL/GenBank/DDBJ whole genome shotgun (WGS) entry which is preliminary data.</text>
</comment>
<keyword evidence="6" id="KW-1185">Reference proteome</keyword>
<dbReference type="CDD" id="cd07035">
    <property type="entry name" value="TPP_PYR_POX_like"/>
    <property type="match status" value="1"/>
</dbReference>
<evidence type="ECO:0000313" key="5">
    <source>
        <dbReference type="EMBL" id="MBK1840526.1"/>
    </source>
</evidence>
<protein>
    <submittedName>
        <fullName evidence="5">Acetolactate synthase large subunit</fullName>
    </submittedName>
</protein>
<proteinExistence type="inferred from homology"/>
<dbReference type="InterPro" id="IPR011766">
    <property type="entry name" value="TPP_enzyme_TPP-bd"/>
</dbReference>
<evidence type="ECO:0000256" key="2">
    <source>
        <dbReference type="ARBA" id="ARBA00023052"/>
    </source>
</evidence>
<evidence type="ECO:0000313" key="6">
    <source>
        <dbReference type="Proteomes" id="UP000652760"/>
    </source>
</evidence>
<dbReference type="Pfam" id="PF02775">
    <property type="entry name" value="TPP_enzyme_C"/>
    <property type="match status" value="1"/>
</dbReference>
<evidence type="ECO:0000259" key="4">
    <source>
        <dbReference type="Pfam" id="PF02776"/>
    </source>
</evidence>
<name>A0ABS1FAS8_9PROT</name>
<feature type="domain" description="Thiamine pyrophosphate enzyme N-terminal TPP-binding" evidence="4">
    <location>
        <begin position="12"/>
        <end position="116"/>
    </location>
</feature>
<dbReference type="NCBIfam" id="NF005760">
    <property type="entry name" value="PRK07586.1"/>
    <property type="match status" value="1"/>
</dbReference>
<organism evidence="5 6">
    <name type="scientific">Azospirillum endophyticum</name>
    <dbReference type="NCBI Taxonomy" id="2800326"/>
    <lineage>
        <taxon>Bacteria</taxon>
        <taxon>Pseudomonadati</taxon>
        <taxon>Pseudomonadota</taxon>
        <taxon>Alphaproteobacteria</taxon>
        <taxon>Rhodospirillales</taxon>
        <taxon>Azospirillaceae</taxon>
        <taxon>Azospirillum</taxon>
    </lineage>
</organism>
<dbReference type="PANTHER" id="PTHR18968:SF86">
    <property type="entry name" value="ACETOLACTATE SYNTHASE LARGE SUBUNIT ILVX-RELATED"/>
    <property type="match status" value="1"/>
</dbReference>
<evidence type="ECO:0000259" key="3">
    <source>
        <dbReference type="Pfam" id="PF02775"/>
    </source>
</evidence>
<dbReference type="InterPro" id="IPR029061">
    <property type="entry name" value="THDP-binding"/>
</dbReference>
<dbReference type="PANTHER" id="PTHR18968">
    <property type="entry name" value="THIAMINE PYROPHOSPHATE ENZYMES"/>
    <property type="match status" value="1"/>
</dbReference>
<dbReference type="CDD" id="cd02002">
    <property type="entry name" value="TPP_BFDC"/>
    <property type="match status" value="1"/>
</dbReference>
<dbReference type="Pfam" id="PF02776">
    <property type="entry name" value="TPP_enzyme_N"/>
    <property type="match status" value="1"/>
</dbReference>
<sequence length="525" mass="54749">MAHGTSGNTPYTGADALCDTLLAGGVDVCFANPGTSEMHFVAALDRRPRMRCVLGLFEGVVTGAADGYARMADKPAVTLLHCGPGLANGLANLHNARRARSPVVNVVGDHATYHRAYDAPLTSDVEGLARPMSDWVRSTDSAATVARDAAEAIRTARTAPGRIATLILPADAAWGQTSSDLPPLPAAPAAEVSEDRVAEAAAAIRSRRRTVLLLTGRALRAPALVTADRIARAAGVRLLAQQSNARIERGAGRVPVERVPYPLDGAIATFRDVEQVILVGAAAPVAFFAYPGRPSSLLPDGCRILTLAEPEADLPGALAALADALGIGPGSHPLVQQIERPAMIDGALTPDSIAAALGALMPEGAILCDEALTSGRRLFELTRGAPPHDFLALTGGSIGIGLPLATGAAVACPDRKVVALQADGSGMYTAQALWTQAREGLDVVTIVFANRSYAILRNEYRSVGAGEPGRNADRLFDLVDPVIDWTGLAKSMGVEAARVEDSRAFADRLSAAFRRKGPFLIEAVI</sequence>
<keyword evidence="2" id="KW-0786">Thiamine pyrophosphate</keyword>
<gene>
    <name evidence="5" type="ORF">JHL17_24285</name>
</gene>
<reference evidence="6" key="1">
    <citation type="submission" date="2021-01" db="EMBL/GenBank/DDBJ databases">
        <title>Genome public.</title>
        <authorList>
            <person name="Liu C."/>
            <person name="Sun Q."/>
        </authorList>
    </citation>
    <scope>NUCLEOTIDE SEQUENCE [LARGE SCALE GENOMIC DNA]</scope>
    <source>
        <strain evidence="6">YIM B02556</strain>
    </source>
</reference>
<dbReference type="Gene3D" id="3.40.50.970">
    <property type="match status" value="2"/>
</dbReference>
<feature type="domain" description="Thiamine pyrophosphate enzyme TPP-binding" evidence="3">
    <location>
        <begin position="388"/>
        <end position="522"/>
    </location>
</feature>
<dbReference type="InterPro" id="IPR045229">
    <property type="entry name" value="TPP_enz"/>
</dbReference>
<dbReference type="EMBL" id="JAENHM010000064">
    <property type="protein sequence ID" value="MBK1840526.1"/>
    <property type="molecule type" value="Genomic_DNA"/>
</dbReference>
<comment type="similarity">
    <text evidence="1">Belongs to the TPP enzyme family.</text>
</comment>
<dbReference type="Proteomes" id="UP000652760">
    <property type="component" value="Unassembled WGS sequence"/>
</dbReference>
<dbReference type="InterPro" id="IPR012001">
    <property type="entry name" value="Thiamin_PyroP_enz_TPP-bd_dom"/>
</dbReference>
<accession>A0ABS1FAS8</accession>
<dbReference type="SUPFAM" id="SSF52518">
    <property type="entry name" value="Thiamin diphosphate-binding fold (THDP-binding)"/>
    <property type="match status" value="2"/>
</dbReference>